<keyword evidence="1" id="KW-0966">Cell projection</keyword>
<dbReference type="EMBL" id="AFGF01000234">
    <property type="protein sequence ID" value="EGO62298.1"/>
    <property type="molecule type" value="Genomic_DNA"/>
</dbReference>
<dbReference type="RefSeq" id="WP_004098956.1">
    <property type="nucleotide sequence ID" value="NZ_AFGF01000234.1"/>
</dbReference>
<keyword evidence="1" id="KW-0282">Flagellum</keyword>
<dbReference type="eggNOG" id="COG1334">
    <property type="taxonomic scope" value="Bacteria"/>
</dbReference>
<organism evidence="1 2">
    <name type="scientific">Acetonema longum DSM 6540</name>
    <dbReference type="NCBI Taxonomy" id="1009370"/>
    <lineage>
        <taxon>Bacteria</taxon>
        <taxon>Bacillati</taxon>
        <taxon>Bacillota</taxon>
        <taxon>Negativicutes</taxon>
        <taxon>Acetonemataceae</taxon>
        <taxon>Acetonema</taxon>
    </lineage>
</organism>
<dbReference type="PANTHER" id="PTHR37166:SF1">
    <property type="entry name" value="PROTEIN FLAG"/>
    <property type="match status" value="1"/>
</dbReference>
<proteinExistence type="predicted"/>
<sequence>MEMLAAKMTDAALSYSSAKINTGSGSTRPGSTAVAGVKVDILSGPEPAVENKAVAAEAVEPSREQLDQVVEEMTGIMKLLNTDIKFELHEGSGRWIVQVVDTKENKVLKEYPPQKLLDTIAAIREYVGLLLDEKV</sequence>
<accession>F7NNW4</accession>
<name>F7NNW4_9FIRM</name>
<dbReference type="Proteomes" id="UP000003240">
    <property type="component" value="Unassembled WGS sequence"/>
</dbReference>
<dbReference type="OrthoDB" id="9799867at2"/>
<evidence type="ECO:0000313" key="1">
    <source>
        <dbReference type="EMBL" id="EGO62298.1"/>
    </source>
</evidence>
<dbReference type="Gene3D" id="3.30.160.170">
    <property type="entry name" value="FlaG-like"/>
    <property type="match status" value="1"/>
</dbReference>
<dbReference type="SUPFAM" id="SSF160214">
    <property type="entry name" value="FlaG-like"/>
    <property type="match status" value="1"/>
</dbReference>
<dbReference type="Pfam" id="PF03646">
    <property type="entry name" value="FlaG"/>
    <property type="match status" value="1"/>
</dbReference>
<evidence type="ECO:0000313" key="2">
    <source>
        <dbReference type="Proteomes" id="UP000003240"/>
    </source>
</evidence>
<gene>
    <name evidence="1" type="ORF">ALO_19027</name>
</gene>
<keyword evidence="2" id="KW-1185">Reference proteome</keyword>
<comment type="caution">
    <text evidence="1">The sequence shown here is derived from an EMBL/GenBank/DDBJ whole genome shotgun (WGS) entry which is preliminary data.</text>
</comment>
<dbReference type="STRING" id="1009370.ALO_19027"/>
<dbReference type="InterPro" id="IPR035924">
    <property type="entry name" value="FlaG-like_sf"/>
</dbReference>
<keyword evidence="1" id="KW-0969">Cilium</keyword>
<reference evidence="1 2" key="1">
    <citation type="journal article" date="2011" name="EMBO J.">
        <title>Structural diversity of bacterial flagellar motors.</title>
        <authorList>
            <person name="Chen S."/>
            <person name="Beeby M."/>
            <person name="Murphy G.E."/>
            <person name="Leadbetter J.R."/>
            <person name="Hendrixson D.R."/>
            <person name="Briegel A."/>
            <person name="Li Z."/>
            <person name="Shi J."/>
            <person name="Tocheva E.I."/>
            <person name="Muller A."/>
            <person name="Dobro M.J."/>
            <person name="Jensen G.J."/>
        </authorList>
    </citation>
    <scope>NUCLEOTIDE SEQUENCE [LARGE SCALE GENOMIC DNA]</scope>
    <source>
        <strain evidence="1 2">DSM 6540</strain>
    </source>
</reference>
<dbReference type="PANTHER" id="PTHR37166">
    <property type="entry name" value="PROTEIN FLAG"/>
    <property type="match status" value="1"/>
</dbReference>
<dbReference type="AlphaFoldDB" id="F7NNW4"/>
<dbReference type="InterPro" id="IPR005186">
    <property type="entry name" value="FlaG"/>
</dbReference>
<protein>
    <submittedName>
        <fullName evidence="1">Flagellar protein FlaG protein</fullName>
    </submittedName>
</protein>